<dbReference type="CDD" id="cd14789">
    <property type="entry name" value="Tiki"/>
    <property type="match status" value="1"/>
</dbReference>
<evidence type="ECO:0000313" key="2">
    <source>
        <dbReference type="EMBL" id="MFC4728600.1"/>
    </source>
</evidence>
<accession>A0ABV9NNJ9</accession>
<dbReference type="PANTHER" id="PTHR40590">
    <property type="entry name" value="CYTOPLASMIC PROTEIN-RELATED"/>
    <property type="match status" value="1"/>
</dbReference>
<dbReference type="RefSeq" id="WP_377004629.1">
    <property type="nucleotide sequence ID" value="NZ_JBHSGG010000029.1"/>
</dbReference>
<comment type="caution">
    <text evidence="2">The sequence shown here is derived from an EMBL/GenBank/DDBJ whole genome shotgun (WGS) entry which is preliminary data.</text>
</comment>
<reference evidence="3" key="1">
    <citation type="journal article" date="2019" name="Int. J. Syst. Evol. Microbiol.">
        <title>The Global Catalogue of Microorganisms (GCM) 10K type strain sequencing project: providing services to taxonomists for standard genome sequencing and annotation.</title>
        <authorList>
            <consortium name="The Broad Institute Genomics Platform"/>
            <consortium name="The Broad Institute Genome Sequencing Center for Infectious Disease"/>
            <person name="Wu L."/>
            <person name="Ma J."/>
        </authorList>
    </citation>
    <scope>NUCLEOTIDE SEQUENCE [LARGE SCALE GENOMIC DNA]</scope>
    <source>
        <strain evidence="3">CGMCC 1.13574</strain>
    </source>
</reference>
<keyword evidence="3" id="KW-1185">Reference proteome</keyword>
<gene>
    <name evidence="2" type="ORF">ACFO3Q_10510</name>
</gene>
<dbReference type="InterPro" id="IPR002816">
    <property type="entry name" value="TraB/PrgY/GumN_fam"/>
</dbReference>
<dbReference type="InterPro" id="IPR047111">
    <property type="entry name" value="YbaP-like"/>
</dbReference>
<dbReference type="EMBL" id="JBHSGG010000029">
    <property type="protein sequence ID" value="MFC4728600.1"/>
    <property type="molecule type" value="Genomic_DNA"/>
</dbReference>
<protein>
    <submittedName>
        <fullName evidence="2">TraB/GumN family protein</fullName>
    </submittedName>
</protein>
<dbReference type="Pfam" id="PF01963">
    <property type="entry name" value="TraB_PrgY_gumN"/>
    <property type="match status" value="1"/>
</dbReference>
<evidence type="ECO:0000313" key="3">
    <source>
        <dbReference type="Proteomes" id="UP001595892"/>
    </source>
</evidence>
<evidence type="ECO:0000256" key="1">
    <source>
        <dbReference type="SAM" id="SignalP"/>
    </source>
</evidence>
<name>A0ABV9NNJ9_9GAMM</name>
<feature type="signal peptide" evidence="1">
    <location>
        <begin position="1"/>
        <end position="21"/>
    </location>
</feature>
<keyword evidence="1" id="KW-0732">Signal</keyword>
<organism evidence="2 3">
    <name type="scientific">Coralloluteibacterium thermophilum</name>
    <dbReference type="NCBI Taxonomy" id="2707049"/>
    <lineage>
        <taxon>Bacteria</taxon>
        <taxon>Pseudomonadati</taxon>
        <taxon>Pseudomonadota</taxon>
        <taxon>Gammaproteobacteria</taxon>
        <taxon>Lysobacterales</taxon>
        <taxon>Lysobacteraceae</taxon>
        <taxon>Coralloluteibacterium</taxon>
    </lineage>
</organism>
<proteinExistence type="predicted"/>
<sequence length="298" mass="31853">MHRLFGFLVAALSALGVAAPAAVEARPVPLLWQVETADGRTHALLGSIHVMRAEDYPLAPAVEEAFARAGHVVFELDPTEATSPTTALRLATAAQAPAGEDLASLLGSDYASFERVAAAQGVPAAALRGMRPWFASLTLALSAASRAGLESSRGVDMVLMQRAREAGKRTSGLERADDQIRALSGAPLREQLAGLRRVVAEPARLHEDVLRLHALWRAGDADGLVAAVAEELAEQPETYRRINVERNRAWLPRVEALLRGDDDVLIVVGALHLVGDDGLVAALRERGWSVTRVVEAEK</sequence>
<dbReference type="PANTHER" id="PTHR40590:SF1">
    <property type="entry name" value="CYTOPLASMIC PROTEIN"/>
    <property type="match status" value="1"/>
</dbReference>
<feature type="chain" id="PRO_5045495952" evidence="1">
    <location>
        <begin position="22"/>
        <end position="298"/>
    </location>
</feature>
<dbReference type="Proteomes" id="UP001595892">
    <property type="component" value="Unassembled WGS sequence"/>
</dbReference>